<organism evidence="1 2">
    <name type="scientific">Trifolium medium</name>
    <dbReference type="NCBI Taxonomy" id="97028"/>
    <lineage>
        <taxon>Eukaryota</taxon>
        <taxon>Viridiplantae</taxon>
        <taxon>Streptophyta</taxon>
        <taxon>Embryophyta</taxon>
        <taxon>Tracheophyta</taxon>
        <taxon>Spermatophyta</taxon>
        <taxon>Magnoliopsida</taxon>
        <taxon>eudicotyledons</taxon>
        <taxon>Gunneridae</taxon>
        <taxon>Pentapetalae</taxon>
        <taxon>rosids</taxon>
        <taxon>fabids</taxon>
        <taxon>Fabales</taxon>
        <taxon>Fabaceae</taxon>
        <taxon>Papilionoideae</taxon>
        <taxon>50 kb inversion clade</taxon>
        <taxon>NPAAA clade</taxon>
        <taxon>Hologalegina</taxon>
        <taxon>IRL clade</taxon>
        <taxon>Trifolieae</taxon>
        <taxon>Trifolium</taxon>
    </lineage>
</organism>
<dbReference type="PROSITE" id="PS51257">
    <property type="entry name" value="PROKAR_LIPOPROTEIN"/>
    <property type="match status" value="1"/>
</dbReference>
<dbReference type="Proteomes" id="UP000265520">
    <property type="component" value="Unassembled WGS sequence"/>
</dbReference>
<proteinExistence type="predicted"/>
<dbReference type="EMBL" id="LXQA011309262">
    <property type="protein sequence ID" value="MCI92748.1"/>
    <property type="molecule type" value="Genomic_DNA"/>
</dbReference>
<protein>
    <submittedName>
        <fullName evidence="1">Uncharacterized protein</fullName>
    </submittedName>
</protein>
<sequence>MCRGMVELRLPPLTALYSVTACWSVWRRCGLCRLSGHNYDVCPNAAG</sequence>
<keyword evidence="2" id="KW-1185">Reference proteome</keyword>
<name>A0A392VWH4_9FABA</name>
<reference evidence="1 2" key="1">
    <citation type="journal article" date="2018" name="Front. Plant Sci.">
        <title>Red Clover (Trifolium pratense) and Zigzag Clover (T. medium) - A Picture of Genomic Similarities and Differences.</title>
        <authorList>
            <person name="Dluhosova J."/>
            <person name="Istvanek J."/>
            <person name="Nedelnik J."/>
            <person name="Repkova J."/>
        </authorList>
    </citation>
    <scope>NUCLEOTIDE SEQUENCE [LARGE SCALE GENOMIC DNA]</scope>
    <source>
        <strain evidence="2">cv. 10/8</strain>
        <tissue evidence="1">Leaf</tissue>
    </source>
</reference>
<comment type="caution">
    <text evidence="1">The sequence shown here is derived from an EMBL/GenBank/DDBJ whole genome shotgun (WGS) entry which is preliminary data.</text>
</comment>
<accession>A0A392VWH4</accession>
<dbReference type="AlphaFoldDB" id="A0A392VWH4"/>
<evidence type="ECO:0000313" key="2">
    <source>
        <dbReference type="Proteomes" id="UP000265520"/>
    </source>
</evidence>
<feature type="non-terminal residue" evidence="1">
    <location>
        <position position="47"/>
    </location>
</feature>
<evidence type="ECO:0000313" key="1">
    <source>
        <dbReference type="EMBL" id="MCI92748.1"/>
    </source>
</evidence>